<keyword evidence="1" id="KW-1133">Transmembrane helix</keyword>
<keyword evidence="1" id="KW-0812">Transmembrane</keyword>
<evidence type="ECO:0000313" key="2">
    <source>
        <dbReference type="EMBL" id="HHK68896.1"/>
    </source>
</evidence>
<dbReference type="EMBL" id="DRWN01000059">
    <property type="protein sequence ID" value="HHK68896.1"/>
    <property type="molecule type" value="Genomic_DNA"/>
</dbReference>
<dbReference type="AlphaFoldDB" id="A0A7C5LET7"/>
<organism evidence="2">
    <name type="scientific">Caldiarchaeum subterraneum</name>
    <dbReference type="NCBI Taxonomy" id="311458"/>
    <lineage>
        <taxon>Archaea</taxon>
        <taxon>Nitrososphaerota</taxon>
        <taxon>Candidatus Caldarchaeales</taxon>
        <taxon>Candidatus Caldarchaeaceae</taxon>
        <taxon>Candidatus Caldarchaeum</taxon>
    </lineage>
</organism>
<comment type="caution">
    <text evidence="2">The sequence shown here is derived from an EMBL/GenBank/DDBJ whole genome shotgun (WGS) entry which is preliminary data.</text>
</comment>
<keyword evidence="1" id="KW-0472">Membrane</keyword>
<feature type="transmembrane region" description="Helical" evidence="1">
    <location>
        <begin position="12"/>
        <end position="34"/>
    </location>
</feature>
<name>A0A7C5LET7_CALS0</name>
<feature type="transmembrane region" description="Helical" evidence="1">
    <location>
        <begin position="239"/>
        <end position="260"/>
    </location>
</feature>
<proteinExistence type="predicted"/>
<evidence type="ECO:0000256" key="1">
    <source>
        <dbReference type="SAM" id="Phobius"/>
    </source>
</evidence>
<protein>
    <submittedName>
        <fullName evidence="2">Uncharacterized protein</fullName>
    </submittedName>
</protein>
<reference evidence="2" key="1">
    <citation type="journal article" date="2020" name="mSystems">
        <title>Genome- and Community-Level Interaction Insights into Carbon Utilization and Element Cycling Functions of Hydrothermarchaeota in Hydrothermal Sediment.</title>
        <authorList>
            <person name="Zhou Z."/>
            <person name="Liu Y."/>
            <person name="Xu W."/>
            <person name="Pan J."/>
            <person name="Luo Z.H."/>
            <person name="Li M."/>
        </authorList>
    </citation>
    <scope>NUCLEOTIDE SEQUENCE [LARGE SCALE GENOMIC DNA]</scope>
    <source>
        <strain evidence="2">SpSt-1056</strain>
    </source>
</reference>
<sequence length="268" mass="30236">MAWLPSLVKRLGPLNMSMLVLAAVIVIHMAVYAFTPKPSTGLGSEWWYTVYSAGPVSIEPVIYNERVAVEAIEYCEAGLCYKTVTENPFYVYHNYLVGGSLLVKTTIRDKSADRTTEIVYKPPVIARPESFAKGYSVAEDFNAWITVSTREEDTRKIENSNRVIKVVENGTITVADVPHVTYLVEELVNGSLWKKYWFSEEVNEALYFELYGSGPHSLTWGRLTSYRLNSGMPADALQISLPLGLKLWHLILVFIILLFVKQLGKMLD</sequence>
<accession>A0A7C5LET7</accession>
<gene>
    <name evidence="2" type="ORF">ENM11_07080</name>
</gene>